<dbReference type="STRING" id="106004.A0A1Y2G2W6"/>
<protein>
    <recommendedName>
        <fullName evidence="3">Methyltransferase-domain-containing protein</fullName>
    </recommendedName>
</protein>
<dbReference type="AlphaFoldDB" id="A0A1Y2G2W6"/>
<dbReference type="Gene3D" id="3.40.50.150">
    <property type="entry name" value="Vaccinia Virus protein VP39"/>
    <property type="match status" value="1"/>
</dbReference>
<dbReference type="InterPro" id="IPR019410">
    <property type="entry name" value="Methyltransf_16"/>
</dbReference>
<dbReference type="Pfam" id="PF10294">
    <property type="entry name" value="Methyltransf_16"/>
    <property type="match status" value="1"/>
</dbReference>
<dbReference type="EMBL" id="MCGR01000002">
    <property type="protein sequence ID" value="ORY91697.1"/>
    <property type="molecule type" value="Genomic_DNA"/>
</dbReference>
<proteinExistence type="predicted"/>
<accession>A0A1Y2G2W6</accession>
<comment type="caution">
    <text evidence="1">The sequence shown here is derived from an EMBL/GenBank/DDBJ whole genome shotgun (WGS) entry which is preliminary data.</text>
</comment>
<evidence type="ECO:0008006" key="3">
    <source>
        <dbReference type="Google" id="ProtNLM"/>
    </source>
</evidence>
<dbReference type="InterPro" id="IPR029063">
    <property type="entry name" value="SAM-dependent_MTases_sf"/>
</dbReference>
<reference evidence="1 2" key="1">
    <citation type="submission" date="2016-07" db="EMBL/GenBank/DDBJ databases">
        <title>Pervasive Adenine N6-methylation of Active Genes in Fungi.</title>
        <authorList>
            <consortium name="DOE Joint Genome Institute"/>
            <person name="Mondo S.J."/>
            <person name="Dannebaum R.O."/>
            <person name="Kuo R.C."/>
            <person name="Labutti K."/>
            <person name="Haridas S."/>
            <person name="Kuo A."/>
            <person name="Salamov A."/>
            <person name="Ahrendt S.R."/>
            <person name="Lipzen A."/>
            <person name="Sullivan W."/>
            <person name="Andreopoulos W.B."/>
            <person name="Clum A."/>
            <person name="Lindquist E."/>
            <person name="Daum C."/>
            <person name="Ramamoorthy G.K."/>
            <person name="Gryganskyi A."/>
            <person name="Culley D."/>
            <person name="Magnuson J.K."/>
            <person name="James T.Y."/>
            <person name="O'Malley M.A."/>
            <person name="Stajich J.E."/>
            <person name="Spatafora J.W."/>
            <person name="Visel A."/>
            <person name="Grigoriev I.V."/>
        </authorList>
    </citation>
    <scope>NUCLEOTIDE SEQUENCE [LARGE SCALE GENOMIC DNA]</scope>
    <source>
        <strain evidence="1 2">62-1032</strain>
    </source>
</reference>
<evidence type="ECO:0000313" key="1">
    <source>
        <dbReference type="EMBL" id="ORY91697.1"/>
    </source>
</evidence>
<organism evidence="1 2">
    <name type="scientific">Leucosporidium creatinivorum</name>
    <dbReference type="NCBI Taxonomy" id="106004"/>
    <lineage>
        <taxon>Eukaryota</taxon>
        <taxon>Fungi</taxon>
        <taxon>Dikarya</taxon>
        <taxon>Basidiomycota</taxon>
        <taxon>Pucciniomycotina</taxon>
        <taxon>Microbotryomycetes</taxon>
        <taxon>Leucosporidiales</taxon>
        <taxon>Leucosporidium</taxon>
    </lineage>
</organism>
<dbReference type="GO" id="GO:0008757">
    <property type="term" value="F:S-adenosylmethionine-dependent methyltransferase activity"/>
    <property type="evidence" value="ECO:0007669"/>
    <property type="project" value="UniProtKB-ARBA"/>
</dbReference>
<dbReference type="OrthoDB" id="407325at2759"/>
<sequence>MLQDLRENLRRTLPAQLQSKVEVIGHTWGEDMTKLQTAGPFDLLLAADLVWVRSSHPLLIASLLRLLEDSPNAIIHLACGFHSGKAVVRDFFASAEEAGLVPAKTYEGECDWFEMSVTGEKNVWCKYGHCGELELSQEARNKLTLVAALKRGW</sequence>
<dbReference type="InParanoid" id="A0A1Y2G2W6"/>
<evidence type="ECO:0000313" key="2">
    <source>
        <dbReference type="Proteomes" id="UP000193467"/>
    </source>
</evidence>
<keyword evidence="2" id="KW-1185">Reference proteome</keyword>
<name>A0A1Y2G2W6_9BASI</name>
<gene>
    <name evidence="1" type="ORF">BCR35DRAFT_298977</name>
</gene>
<dbReference type="Proteomes" id="UP000193467">
    <property type="component" value="Unassembled WGS sequence"/>
</dbReference>